<evidence type="ECO:0000313" key="2">
    <source>
        <dbReference type="Proteomes" id="UP000026915"/>
    </source>
</evidence>
<organism evidence="1 2">
    <name type="scientific">Theobroma cacao</name>
    <name type="common">Cacao</name>
    <name type="synonym">Cocoa</name>
    <dbReference type="NCBI Taxonomy" id="3641"/>
    <lineage>
        <taxon>Eukaryota</taxon>
        <taxon>Viridiplantae</taxon>
        <taxon>Streptophyta</taxon>
        <taxon>Embryophyta</taxon>
        <taxon>Tracheophyta</taxon>
        <taxon>Spermatophyta</taxon>
        <taxon>Magnoliopsida</taxon>
        <taxon>eudicotyledons</taxon>
        <taxon>Gunneridae</taxon>
        <taxon>Pentapetalae</taxon>
        <taxon>rosids</taxon>
        <taxon>malvids</taxon>
        <taxon>Malvales</taxon>
        <taxon>Malvaceae</taxon>
        <taxon>Byttnerioideae</taxon>
        <taxon>Theobroma</taxon>
    </lineage>
</organism>
<dbReference type="Proteomes" id="UP000026915">
    <property type="component" value="Chromosome 1"/>
</dbReference>
<keyword evidence="2" id="KW-1185">Reference proteome</keyword>
<evidence type="ECO:0000313" key="1">
    <source>
        <dbReference type="EMBL" id="EOX94165.1"/>
    </source>
</evidence>
<dbReference type="InParanoid" id="A0A061DND4"/>
<proteinExistence type="predicted"/>
<dbReference type="AlphaFoldDB" id="A0A061DND4"/>
<dbReference type="Gramene" id="EOX94165">
    <property type="protein sequence ID" value="EOX94165"/>
    <property type="gene ID" value="TCM_003534"/>
</dbReference>
<protein>
    <submittedName>
        <fullName evidence="1">Uncharacterized protein</fullName>
    </submittedName>
</protein>
<reference evidence="1 2" key="1">
    <citation type="journal article" date="2013" name="Genome Biol.">
        <title>The genome sequence of the most widely cultivated cacao type and its use to identify candidate genes regulating pod color.</title>
        <authorList>
            <person name="Motamayor J.C."/>
            <person name="Mockaitis K."/>
            <person name="Schmutz J."/>
            <person name="Haiminen N."/>
            <person name="Iii D.L."/>
            <person name="Cornejo O."/>
            <person name="Findley S.D."/>
            <person name="Zheng P."/>
            <person name="Utro F."/>
            <person name="Royaert S."/>
            <person name="Saski C."/>
            <person name="Jenkins J."/>
            <person name="Podicheti R."/>
            <person name="Zhao M."/>
            <person name="Scheffler B.E."/>
            <person name="Stack J.C."/>
            <person name="Feltus F.A."/>
            <person name="Mustiga G.M."/>
            <person name="Amores F."/>
            <person name="Phillips W."/>
            <person name="Marelli J.P."/>
            <person name="May G.D."/>
            <person name="Shapiro H."/>
            <person name="Ma J."/>
            <person name="Bustamante C.D."/>
            <person name="Schnell R.J."/>
            <person name="Main D."/>
            <person name="Gilbert D."/>
            <person name="Parida L."/>
            <person name="Kuhn D.N."/>
        </authorList>
    </citation>
    <scope>NUCLEOTIDE SEQUENCE [LARGE SCALE GENOMIC DNA]</scope>
    <source>
        <strain evidence="2">cv. Matina 1-6</strain>
    </source>
</reference>
<name>A0A061DND4_THECC</name>
<accession>A0A061DND4</accession>
<gene>
    <name evidence="1" type="ORF">TCM_003534</name>
</gene>
<dbReference type="EMBL" id="CM001879">
    <property type="protein sequence ID" value="EOX94165.1"/>
    <property type="molecule type" value="Genomic_DNA"/>
</dbReference>
<dbReference type="HOGENOM" id="CLU_2799088_0_0_1"/>
<sequence>MEVKAIMLGIQSMNARTTITILLGIQSMNARTTIIILLGIQSTTARTLSITSLEPLSNSQCLLFVNLH</sequence>